<keyword evidence="10" id="KW-1185">Reference proteome</keyword>
<organism evidence="9 10">
    <name type="scientific">Rhizobium grahamii</name>
    <dbReference type="NCBI Taxonomy" id="1120045"/>
    <lineage>
        <taxon>Bacteria</taxon>
        <taxon>Pseudomonadati</taxon>
        <taxon>Pseudomonadota</taxon>
        <taxon>Alphaproteobacteria</taxon>
        <taxon>Hyphomicrobiales</taxon>
        <taxon>Rhizobiaceae</taxon>
        <taxon>Rhizobium/Agrobacterium group</taxon>
        <taxon>Rhizobium</taxon>
    </lineage>
</organism>
<evidence type="ECO:0000256" key="7">
    <source>
        <dbReference type="ARBA" id="ARBA00022840"/>
    </source>
</evidence>
<evidence type="ECO:0000256" key="6">
    <source>
        <dbReference type="ARBA" id="ARBA00022777"/>
    </source>
</evidence>
<dbReference type="EMBL" id="CP043498">
    <property type="protein sequence ID" value="QFY62432.1"/>
    <property type="molecule type" value="Genomic_DNA"/>
</dbReference>
<dbReference type="OrthoDB" id="9816309at2"/>
<dbReference type="GO" id="GO:0005524">
    <property type="term" value="F:ATP binding"/>
    <property type="evidence" value="ECO:0007669"/>
    <property type="project" value="UniProtKB-KW"/>
</dbReference>
<evidence type="ECO:0000256" key="1">
    <source>
        <dbReference type="ARBA" id="ARBA00000085"/>
    </source>
</evidence>
<evidence type="ECO:0000313" key="10">
    <source>
        <dbReference type="Proteomes" id="UP000326881"/>
    </source>
</evidence>
<accession>A0A5Q0CAE8</accession>
<evidence type="ECO:0000256" key="4">
    <source>
        <dbReference type="ARBA" id="ARBA00022679"/>
    </source>
</evidence>
<sequence length="322" mass="35198">MGRALASAGIALVYQDPDLAIVYTENLPPHFSLHSAGGSDADLFGTAHGHRLEQIKRLVLESGTSTTTEADIAIEGEMRTYEIKIERANVGNQAGILSIVTEITETRHREKVLKSLLRELSHRSKNLLAIIQGIATQTARNTISLDGFLVKFRGRLQSLSNSQDLITDSSWRGAFLFELAQKQFAPYWPEAAGHIPVSGLNVHLTPNAAVHVGLALHELIVNSATSGAIANGSTSVAIDCRETTIGDRKAILMSWIEMLPHETPTHDLSDNSFGRTVLERVVPSSVNGRAELRLTATRIEYDLLIPDAEFEILRRAQPASIR</sequence>
<name>A0A5Q0CAE8_9HYPH</name>
<dbReference type="AlphaFoldDB" id="A0A5Q0CAE8"/>
<keyword evidence="5" id="KW-0547">Nucleotide-binding</keyword>
<comment type="catalytic activity">
    <reaction evidence="1">
        <text>ATP + protein L-histidine = ADP + protein N-phospho-L-histidine.</text>
        <dbReference type="EC" id="2.7.13.3"/>
    </reaction>
</comment>
<dbReference type="InterPro" id="IPR011102">
    <property type="entry name" value="Sig_transdc_His_kinase_HWE"/>
</dbReference>
<dbReference type="Proteomes" id="UP000326881">
    <property type="component" value="Chromosome"/>
</dbReference>
<dbReference type="Pfam" id="PF07536">
    <property type="entry name" value="HWE_HK"/>
    <property type="match status" value="1"/>
</dbReference>
<evidence type="ECO:0000259" key="8">
    <source>
        <dbReference type="SMART" id="SM00911"/>
    </source>
</evidence>
<dbReference type="PANTHER" id="PTHR41523">
    <property type="entry name" value="TWO-COMPONENT SYSTEM SENSOR PROTEIN"/>
    <property type="match status" value="1"/>
</dbReference>
<keyword evidence="4" id="KW-0808">Transferase</keyword>
<feature type="domain" description="Signal transduction histidine kinase HWE region" evidence="8">
    <location>
        <begin position="119"/>
        <end position="201"/>
    </location>
</feature>
<gene>
    <name evidence="9" type="ORF">FZ934_11265</name>
</gene>
<keyword evidence="7" id="KW-0067">ATP-binding</keyword>
<protein>
    <recommendedName>
        <fullName evidence="2">histidine kinase</fullName>
        <ecNumber evidence="2">2.7.13.3</ecNumber>
    </recommendedName>
</protein>
<evidence type="ECO:0000256" key="3">
    <source>
        <dbReference type="ARBA" id="ARBA00022553"/>
    </source>
</evidence>
<evidence type="ECO:0000256" key="5">
    <source>
        <dbReference type="ARBA" id="ARBA00022741"/>
    </source>
</evidence>
<proteinExistence type="predicted"/>
<dbReference type="SMART" id="SM00911">
    <property type="entry name" value="HWE_HK"/>
    <property type="match status" value="1"/>
</dbReference>
<dbReference type="EC" id="2.7.13.3" evidence="2"/>
<dbReference type="PANTHER" id="PTHR41523:SF7">
    <property type="entry name" value="HISTIDINE KINASE"/>
    <property type="match status" value="1"/>
</dbReference>
<keyword evidence="6 9" id="KW-0418">Kinase</keyword>
<dbReference type="KEGG" id="rgr:FZ934_11265"/>
<reference evidence="9 10" key="1">
    <citation type="submission" date="2019-08" db="EMBL/GenBank/DDBJ databases">
        <title>Prosopis cineraria nodule microbiome.</title>
        <authorList>
            <person name="Ali R."/>
            <person name="Chaluvadi S.R."/>
            <person name="Wang X."/>
        </authorList>
    </citation>
    <scope>NUCLEOTIDE SEQUENCE [LARGE SCALE GENOMIC DNA]</scope>
    <source>
        <strain evidence="9 10">BG7</strain>
    </source>
</reference>
<dbReference type="GO" id="GO:0004673">
    <property type="term" value="F:protein histidine kinase activity"/>
    <property type="evidence" value="ECO:0007669"/>
    <property type="project" value="UniProtKB-EC"/>
</dbReference>
<evidence type="ECO:0000256" key="2">
    <source>
        <dbReference type="ARBA" id="ARBA00012438"/>
    </source>
</evidence>
<evidence type="ECO:0000313" key="9">
    <source>
        <dbReference type="EMBL" id="QFY62432.1"/>
    </source>
</evidence>
<keyword evidence="3" id="KW-0597">Phosphoprotein</keyword>